<evidence type="ECO:0000313" key="2">
    <source>
        <dbReference type="Proteomes" id="UP001283361"/>
    </source>
</evidence>
<evidence type="ECO:0000313" key="1">
    <source>
        <dbReference type="EMBL" id="KAK3784397.1"/>
    </source>
</evidence>
<reference evidence="1" key="1">
    <citation type="journal article" date="2023" name="G3 (Bethesda)">
        <title>A reference genome for the long-term kleptoplast-retaining sea slug Elysia crispata morphotype clarki.</title>
        <authorList>
            <person name="Eastman K.E."/>
            <person name="Pendleton A.L."/>
            <person name="Shaikh M.A."/>
            <person name="Suttiyut T."/>
            <person name="Ogas R."/>
            <person name="Tomko P."/>
            <person name="Gavelis G."/>
            <person name="Widhalm J.R."/>
            <person name="Wisecaver J.H."/>
        </authorList>
    </citation>
    <scope>NUCLEOTIDE SEQUENCE</scope>
    <source>
        <strain evidence="1">ECLA1</strain>
    </source>
</reference>
<proteinExistence type="predicted"/>
<accession>A0AAE1DVM7</accession>
<keyword evidence="2" id="KW-1185">Reference proteome</keyword>
<gene>
    <name evidence="1" type="ORF">RRG08_043449</name>
</gene>
<name>A0AAE1DVM7_9GAST</name>
<protein>
    <submittedName>
        <fullName evidence="1">Uncharacterized protein</fullName>
    </submittedName>
</protein>
<comment type="caution">
    <text evidence="1">The sequence shown here is derived from an EMBL/GenBank/DDBJ whole genome shotgun (WGS) entry which is preliminary data.</text>
</comment>
<dbReference type="EMBL" id="JAWDGP010002261">
    <property type="protein sequence ID" value="KAK3784397.1"/>
    <property type="molecule type" value="Genomic_DNA"/>
</dbReference>
<sequence length="70" mass="7585">MSVCDDAACVPPRSAVCRSDRIKMALKGWASFDIYTTKSIDLLLRHQTSDTGKSLLAPGLDPHDIPVLDA</sequence>
<dbReference type="Proteomes" id="UP001283361">
    <property type="component" value="Unassembled WGS sequence"/>
</dbReference>
<dbReference type="AlphaFoldDB" id="A0AAE1DVM7"/>
<organism evidence="1 2">
    <name type="scientific">Elysia crispata</name>
    <name type="common">lettuce slug</name>
    <dbReference type="NCBI Taxonomy" id="231223"/>
    <lineage>
        <taxon>Eukaryota</taxon>
        <taxon>Metazoa</taxon>
        <taxon>Spiralia</taxon>
        <taxon>Lophotrochozoa</taxon>
        <taxon>Mollusca</taxon>
        <taxon>Gastropoda</taxon>
        <taxon>Heterobranchia</taxon>
        <taxon>Euthyneura</taxon>
        <taxon>Panpulmonata</taxon>
        <taxon>Sacoglossa</taxon>
        <taxon>Placobranchoidea</taxon>
        <taxon>Plakobranchidae</taxon>
        <taxon>Elysia</taxon>
    </lineage>
</organism>